<dbReference type="PRINTS" id="PR00598">
    <property type="entry name" value="HTHMARR"/>
</dbReference>
<dbReference type="InterPro" id="IPR039422">
    <property type="entry name" value="MarR/SlyA-like"/>
</dbReference>
<dbReference type="RefSeq" id="WP_269604788.1">
    <property type="nucleotide sequence ID" value="NZ_JAPWIJ010000005.1"/>
</dbReference>
<organism evidence="2 3">
    <name type="scientific">Rhodococcus ruber</name>
    <dbReference type="NCBI Taxonomy" id="1830"/>
    <lineage>
        <taxon>Bacteria</taxon>
        <taxon>Bacillati</taxon>
        <taxon>Actinomycetota</taxon>
        <taxon>Actinomycetes</taxon>
        <taxon>Mycobacteriales</taxon>
        <taxon>Nocardiaceae</taxon>
        <taxon>Rhodococcus</taxon>
    </lineage>
</organism>
<dbReference type="Pfam" id="PF12802">
    <property type="entry name" value="MarR_2"/>
    <property type="match status" value="1"/>
</dbReference>
<dbReference type="InterPro" id="IPR036388">
    <property type="entry name" value="WH-like_DNA-bd_sf"/>
</dbReference>
<evidence type="ECO:0000313" key="2">
    <source>
        <dbReference type="EMBL" id="MCZ4519418.1"/>
    </source>
</evidence>
<dbReference type="EMBL" id="JAPWIJ010000005">
    <property type="protein sequence ID" value="MCZ4519418.1"/>
    <property type="molecule type" value="Genomic_DNA"/>
</dbReference>
<dbReference type="SUPFAM" id="SSF46785">
    <property type="entry name" value="Winged helix' DNA-binding domain"/>
    <property type="match status" value="1"/>
</dbReference>
<sequence length="162" mass="17845">MTKDGTRWLDENEAAAWMPLMSTIMWLPVALDTQLRRDAGITHIEYGVLSSLSTAAERTMRLRELARIANSTLSRLSKVVDRLADRGWVERRPDPEDGRSTLATLTDQGWQKVRDTAPGHVERVRELVFDRLTGTEVAQLGAIASTLASAVGVDGACADKGR</sequence>
<dbReference type="InterPro" id="IPR000835">
    <property type="entry name" value="HTH_MarR-typ"/>
</dbReference>
<keyword evidence="3" id="KW-1185">Reference proteome</keyword>
<dbReference type="PANTHER" id="PTHR33164:SF99">
    <property type="entry name" value="MARR FAMILY REGULATORY PROTEIN"/>
    <property type="match status" value="1"/>
</dbReference>
<reference evidence="2" key="1">
    <citation type="submission" date="2022-12" db="EMBL/GenBank/DDBJ databases">
        <authorList>
            <person name="Krivoruchko A.V."/>
            <person name="Elkin A."/>
        </authorList>
    </citation>
    <scope>NUCLEOTIDE SEQUENCE</scope>
    <source>
        <strain evidence="2">IEGM 1391</strain>
    </source>
</reference>
<gene>
    <name evidence="2" type="ORF">O4220_12915</name>
</gene>
<proteinExistence type="predicted"/>
<dbReference type="SMART" id="SM00347">
    <property type="entry name" value="HTH_MARR"/>
    <property type="match status" value="1"/>
</dbReference>
<evidence type="ECO:0000259" key="1">
    <source>
        <dbReference type="PROSITE" id="PS50995"/>
    </source>
</evidence>
<dbReference type="InterPro" id="IPR036390">
    <property type="entry name" value="WH_DNA-bd_sf"/>
</dbReference>
<dbReference type="PROSITE" id="PS50995">
    <property type="entry name" value="HTH_MARR_2"/>
    <property type="match status" value="1"/>
</dbReference>
<name>A0ABT4MEK7_9NOCA</name>
<protein>
    <submittedName>
        <fullName evidence="2">MarR family transcriptional regulator</fullName>
    </submittedName>
</protein>
<dbReference type="Proteomes" id="UP001081071">
    <property type="component" value="Unassembled WGS sequence"/>
</dbReference>
<feature type="domain" description="HTH marR-type" evidence="1">
    <location>
        <begin position="17"/>
        <end position="149"/>
    </location>
</feature>
<evidence type="ECO:0000313" key="3">
    <source>
        <dbReference type="Proteomes" id="UP001081071"/>
    </source>
</evidence>
<accession>A0ABT4MEK7</accession>
<dbReference type="PANTHER" id="PTHR33164">
    <property type="entry name" value="TRANSCRIPTIONAL REGULATOR, MARR FAMILY"/>
    <property type="match status" value="1"/>
</dbReference>
<comment type="caution">
    <text evidence="2">The sequence shown here is derived from an EMBL/GenBank/DDBJ whole genome shotgun (WGS) entry which is preliminary data.</text>
</comment>
<dbReference type="Gene3D" id="1.10.10.10">
    <property type="entry name" value="Winged helix-like DNA-binding domain superfamily/Winged helix DNA-binding domain"/>
    <property type="match status" value="1"/>
</dbReference>